<organism evidence="14 15">
    <name type="scientific">Ornithinibacillus bavariensis</name>
    <dbReference type="NCBI Taxonomy" id="545502"/>
    <lineage>
        <taxon>Bacteria</taxon>
        <taxon>Bacillati</taxon>
        <taxon>Bacillota</taxon>
        <taxon>Bacilli</taxon>
        <taxon>Bacillales</taxon>
        <taxon>Bacillaceae</taxon>
        <taxon>Ornithinibacillus</taxon>
    </lineage>
</organism>
<feature type="transmembrane region" description="Helical" evidence="12">
    <location>
        <begin position="94"/>
        <end position="111"/>
    </location>
</feature>
<gene>
    <name evidence="14" type="primary">spoIVFB</name>
    <name evidence="14" type="ORF">J43TS3_22830</name>
</gene>
<feature type="transmembrane region" description="Helical" evidence="12">
    <location>
        <begin position="32"/>
        <end position="53"/>
    </location>
</feature>
<evidence type="ECO:0000256" key="11">
    <source>
        <dbReference type="ARBA" id="ARBA00023136"/>
    </source>
</evidence>
<feature type="domain" description="Peptidase M50" evidence="13">
    <location>
        <begin position="112"/>
        <end position="168"/>
    </location>
</feature>
<evidence type="ECO:0000256" key="9">
    <source>
        <dbReference type="ARBA" id="ARBA00022989"/>
    </source>
</evidence>
<keyword evidence="15" id="KW-1185">Reference proteome</keyword>
<keyword evidence="11 12" id="KW-0472">Membrane</keyword>
<dbReference type="RefSeq" id="WP_212921146.1">
    <property type="nucleotide sequence ID" value="NZ_BORP01000004.1"/>
</dbReference>
<dbReference type="Proteomes" id="UP000676917">
    <property type="component" value="Unassembled WGS sequence"/>
</dbReference>
<evidence type="ECO:0000256" key="4">
    <source>
        <dbReference type="ARBA" id="ARBA00022670"/>
    </source>
</evidence>
<evidence type="ECO:0000256" key="2">
    <source>
        <dbReference type="ARBA" id="ARBA00004141"/>
    </source>
</evidence>
<evidence type="ECO:0000259" key="13">
    <source>
        <dbReference type="Pfam" id="PF02163"/>
    </source>
</evidence>
<keyword evidence="8" id="KW-0862">Zinc</keyword>
<keyword evidence="6" id="KW-0479">Metal-binding</keyword>
<accession>A0A920C8I0</accession>
<evidence type="ECO:0000313" key="14">
    <source>
        <dbReference type="EMBL" id="GIO27672.1"/>
    </source>
</evidence>
<keyword evidence="5 12" id="KW-0812">Transmembrane</keyword>
<evidence type="ECO:0000256" key="12">
    <source>
        <dbReference type="SAM" id="Phobius"/>
    </source>
</evidence>
<evidence type="ECO:0000313" key="15">
    <source>
        <dbReference type="Proteomes" id="UP000676917"/>
    </source>
</evidence>
<evidence type="ECO:0000256" key="10">
    <source>
        <dbReference type="ARBA" id="ARBA00023049"/>
    </source>
</evidence>
<protein>
    <submittedName>
        <fullName evidence="14">Stage IV sporulation protein FB</fullName>
    </submittedName>
</protein>
<dbReference type="CDD" id="cd06161">
    <property type="entry name" value="S2P-M50_SpoIVFB"/>
    <property type="match status" value="1"/>
</dbReference>
<dbReference type="AlphaFoldDB" id="A0A920C8I0"/>
<dbReference type="EMBL" id="BORP01000004">
    <property type="protein sequence ID" value="GIO27672.1"/>
    <property type="molecule type" value="Genomic_DNA"/>
</dbReference>
<dbReference type="PANTHER" id="PTHR39188">
    <property type="entry name" value="MEMBRANE-ASSOCIATED ZINC METALLOPROTEASE M50B"/>
    <property type="match status" value="1"/>
</dbReference>
<proteinExistence type="inferred from homology"/>
<dbReference type="PANTHER" id="PTHR39188:SF3">
    <property type="entry name" value="STAGE IV SPORULATION PROTEIN FB"/>
    <property type="match status" value="1"/>
</dbReference>
<evidence type="ECO:0000256" key="6">
    <source>
        <dbReference type="ARBA" id="ARBA00022723"/>
    </source>
</evidence>
<keyword evidence="9 12" id="KW-1133">Transmembrane helix</keyword>
<dbReference type="InterPro" id="IPR008915">
    <property type="entry name" value="Peptidase_M50"/>
</dbReference>
<evidence type="ECO:0000256" key="8">
    <source>
        <dbReference type="ARBA" id="ARBA00022833"/>
    </source>
</evidence>
<evidence type="ECO:0000256" key="5">
    <source>
        <dbReference type="ARBA" id="ARBA00022692"/>
    </source>
</evidence>
<keyword evidence="10" id="KW-0482">Metalloprotease</keyword>
<dbReference type="GO" id="GO:0008237">
    <property type="term" value="F:metallopeptidase activity"/>
    <property type="evidence" value="ECO:0007669"/>
    <property type="project" value="UniProtKB-KW"/>
</dbReference>
<comment type="similarity">
    <text evidence="3">Belongs to the peptidase M50B family.</text>
</comment>
<dbReference type="GO" id="GO:0046872">
    <property type="term" value="F:metal ion binding"/>
    <property type="evidence" value="ECO:0007669"/>
    <property type="project" value="UniProtKB-KW"/>
</dbReference>
<dbReference type="GO" id="GO:0016020">
    <property type="term" value="C:membrane"/>
    <property type="evidence" value="ECO:0007669"/>
    <property type="project" value="UniProtKB-SubCell"/>
</dbReference>
<name>A0A920C8I0_9BACI</name>
<feature type="transmembrane region" description="Helical" evidence="12">
    <location>
        <begin position="7"/>
        <end position="26"/>
    </location>
</feature>
<keyword evidence="7" id="KW-0378">Hydrolase</keyword>
<keyword evidence="4" id="KW-0645">Protease</keyword>
<comment type="subcellular location">
    <subcellularLocation>
        <location evidence="2">Membrane</location>
        <topology evidence="2">Multi-pass membrane protein</topology>
    </subcellularLocation>
</comment>
<feature type="domain" description="Peptidase M50" evidence="13">
    <location>
        <begin position="32"/>
        <end position="104"/>
    </location>
</feature>
<dbReference type="GO" id="GO:0006508">
    <property type="term" value="P:proteolysis"/>
    <property type="evidence" value="ECO:0007669"/>
    <property type="project" value="UniProtKB-KW"/>
</dbReference>
<evidence type="ECO:0000256" key="7">
    <source>
        <dbReference type="ARBA" id="ARBA00022801"/>
    </source>
</evidence>
<comment type="cofactor">
    <cofactor evidence="1">
        <name>Zn(2+)</name>
        <dbReference type="ChEBI" id="CHEBI:29105"/>
    </cofactor>
</comment>
<dbReference type="Pfam" id="PF02163">
    <property type="entry name" value="Peptidase_M50"/>
    <property type="match status" value="2"/>
</dbReference>
<comment type="caution">
    <text evidence="14">The sequence shown here is derived from an EMBL/GenBank/DDBJ whole genome shotgun (WGS) entry which is preliminary data.</text>
</comment>
<sequence>MTIRKLLPPIHIHPILLIFMVISFFTGTFVELFIILAIVLIHELGHYIAAALFKWRIRKVMLWIFGGVMDTDEHGTRPLKEEFFVTIAGPLQHFVIYGMVLIGSALAFVPATMVEKILFYNTIILVFNLLPIWPLDGGKLLFFLLSIKLPFRKAYHIMIMLSIVLTLVVILLQFVFYSFTLSAFLLMIFLLLENRSEWKKKHYVFIRFLLNRYKGEQWIKDVRPITVPAQYSLMDVFIQFKRDYKHPIYVQMPNNTRLYIDEADCLQSYFYDKNYDLTIGEIAMFHAS</sequence>
<evidence type="ECO:0000256" key="1">
    <source>
        <dbReference type="ARBA" id="ARBA00001947"/>
    </source>
</evidence>
<feature type="transmembrane region" description="Helical" evidence="12">
    <location>
        <begin position="154"/>
        <end position="170"/>
    </location>
</feature>
<evidence type="ECO:0000256" key="3">
    <source>
        <dbReference type="ARBA" id="ARBA00007931"/>
    </source>
</evidence>
<reference evidence="14" key="1">
    <citation type="submission" date="2021-03" db="EMBL/GenBank/DDBJ databases">
        <title>Antimicrobial resistance genes in bacteria isolated from Japanese honey, and their potential for conferring macrolide and lincosamide resistance in the American foulbrood pathogen Paenibacillus larvae.</title>
        <authorList>
            <person name="Okamoto M."/>
            <person name="Kumagai M."/>
            <person name="Kanamori H."/>
            <person name="Takamatsu D."/>
        </authorList>
    </citation>
    <scope>NUCLEOTIDE SEQUENCE</scope>
    <source>
        <strain evidence="14">J43TS3</strain>
    </source>
</reference>